<evidence type="ECO:0000313" key="2">
    <source>
        <dbReference type="Proteomes" id="UP000239757"/>
    </source>
</evidence>
<reference evidence="1 2" key="1">
    <citation type="submission" date="2015-01" db="EMBL/GenBank/DDBJ databases">
        <title>Genome of allotetraploid Gossypium barbadense reveals genomic plasticity and fiber elongation in cotton evolution.</title>
        <authorList>
            <person name="Chen X."/>
            <person name="Liu X."/>
            <person name="Zhao B."/>
            <person name="Zheng H."/>
            <person name="Hu Y."/>
            <person name="Lu G."/>
            <person name="Yang C."/>
            <person name="Chen J."/>
            <person name="Shan C."/>
            <person name="Zhang L."/>
            <person name="Zhou Y."/>
            <person name="Wang L."/>
            <person name="Guo W."/>
            <person name="Bai Y."/>
            <person name="Ruan J."/>
            <person name="Shangguan X."/>
            <person name="Mao Y."/>
            <person name="Jiang J."/>
            <person name="Zhu Y."/>
            <person name="Lei J."/>
            <person name="Kang H."/>
            <person name="Chen S."/>
            <person name="He X."/>
            <person name="Wang R."/>
            <person name="Wang Y."/>
            <person name="Chen J."/>
            <person name="Wang L."/>
            <person name="Yu S."/>
            <person name="Wang B."/>
            <person name="Wei J."/>
            <person name="Song S."/>
            <person name="Lu X."/>
            <person name="Gao Z."/>
            <person name="Gu W."/>
            <person name="Deng X."/>
            <person name="Ma D."/>
            <person name="Wang S."/>
            <person name="Liang W."/>
            <person name="Fang L."/>
            <person name="Cai C."/>
            <person name="Zhu X."/>
            <person name="Zhou B."/>
            <person name="Zhang Y."/>
            <person name="Chen Z."/>
            <person name="Xu S."/>
            <person name="Zhu R."/>
            <person name="Wang S."/>
            <person name="Zhang T."/>
            <person name="Zhao G."/>
        </authorList>
    </citation>
    <scope>NUCLEOTIDE SEQUENCE [LARGE SCALE GENOMIC DNA]</scope>
    <source>
        <strain evidence="2">cv. Xinhai21</strain>
        <tissue evidence="1">Leaf</tissue>
    </source>
</reference>
<evidence type="ECO:0000313" key="1">
    <source>
        <dbReference type="EMBL" id="PPS03131.1"/>
    </source>
</evidence>
<proteinExistence type="predicted"/>
<organism evidence="1 2">
    <name type="scientific">Gossypium barbadense</name>
    <name type="common">Sea Island cotton</name>
    <name type="synonym">Hibiscus barbadensis</name>
    <dbReference type="NCBI Taxonomy" id="3634"/>
    <lineage>
        <taxon>Eukaryota</taxon>
        <taxon>Viridiplantae</taxon>
        <taxon>Streptophyta</taxon>
        <taxon>Embryophyta</taxon>
        <taxon>Tracheophyta</taxon>
        <taxon>Spermatophyta</taxon>
        <taxon>Magnoliopsida</taxon>
        <taxon>eudicotyledons</taxon>
        <taxon>Gunneridae</taxon>
        <taxon>Pentapetalae</taxon>
        <taxon>rosids</taxon>
        <taxon>malvids</taxon>
        <taxon>Malvales</taxon>
        <taxon>Malvaceae</taxon>
        <taxon>Malvoideae</taxon>
        <taxon>Gossypium</taxon>
    </lineage>
</organism>
<gene>
    <name evidence="1" type="ORF">GOBAR_AA17529</name>
</gene>
<dbReference type="EMBL" id="KZ664800">
    <property type="protein sequence ID" value="PPS03131.1"/>
    <property type="molecule type" value="Genomic_DNA"/>
</dbReference>
<dbReference type="Proteomes" id="UP000239757">
    <property type="component" value="Unassembled WGS sequence"/>
</dbReference>
<protein>
    <submittedName>
        <fullName evidence="1">Uncharacterized protein</fullName>
    </submittedName>
</protein>
<sequence>MSVIFLGSYRGSSSPFPETVMMNYDDPGMVQFHLGGLVCKLSVSKFGMALGFYTEEFKELNDLHALNRYIHRPPSRCWDALVPGGATYNPSRSKASALPPSLRDLYAILAHTIIERRESIGIINTHDAYFLWCISSMLSMRMIEKHQGTYPPQYRLAQSTEEEAYEDIPDDICQHLHISSPIPPREPSSDEDV</sequence>
<dbReference type="AlphaFoldDB" id="A0A2P5XIH7"/>
<accession>A0A2P5XIH7</accession>
<dbReference type="OrthoDB" id="10371812at2759"/>
<name>A0A2P5XIH7_GOSBA</name>